<keyword evidence="6" id="KW-0283">Flagellar rotation</keyword>
<evidence type="ECO:0000256" key="5">
    <source>
        <dbReference type="ARBA" id="ARBA00022500"/>
    </source>
</evidence>
<dbReference type="InterPro" id="IPR001543">
    <property type="entry name" value="FliN-like_C"/>
</dbReference>
<keyword evidence="7" id="KW-0472">Membrane</keyword>
<comment type="subcellular location">
    <subcellularLocation>
        <location evidence="1">Cell membrane</location>
        <topology evidence="1">Peripheral membrane protein</topology>
        <orientation evidence="1">Cytoplasmic side</orientation>
    </subcellularLocation>
</comment>
<evidence type="ECO:0000313" key="9">
    <source>
        <dbReference type="EMBL" id="ADJ24903.1"/>
    </source>
</evidence>
<protein>
    <recommendedName>
        <fullName evidence="3">Flagellar motor switch protein FliN</fullName>
    </recommendedName>
</protein>
<keyword evidence="10" id="KW-1185">Reference proteome</keyword>
<evidence type="ECO:0000256" key="7">
    <source>
        <dbReference type="ARBA" id="ARBA00023136"/>
    </source>
</evidence>
<dbReference type="InterPro" id="IPR036429">
    <property type="entry name" value="SpoA-like_sf"/>
</dbReference>
<evidence type="ECO:0000256" key="4">
    <source>
        <dbReference type="ARBA" id="ARBA00022475"/>
    </source>
</evidence>
<gene>
    <name evidence="9" type="ordered locus">Hden_3108</name>
</gene>
<sequence>MDETEHGGEPAVQDFDQPFAGMAATGFGDGESSSGFPDIMPADSEAGGIEEPQIEADNSAMIAGLPVMMKVVLGSAKMPVATLAKLAKGSVVKLDKMVGDPVDILVNGHLIARGEVVILNEASSRFGVVLTQVGKITPGK</sequence>
<dbReference type="GO" id="GO:0005886">
    <property type="term" value="C:plasma membrane"/>
    <property type="evidence" value="ECO:0007669"/>
    <property type="project" value="UniProtKB-SubCell"/>
</dbReference>
<name>D8JW24_HYPDA</name>
<dbReference type="SUPFAM" id="SSF101801">
    <property type="entry name" value="Surface presentation of antigens (SPOA)"/>
    <property type="match status" value="1"/>
</dbReference>
<keyword evidence="5" id="KW-0145">Chemotaxis</keyword>
<dbReference type="PRINTS" id="PR00956">
    <property type="entry name" value="FLGMOTORFLIN"/>
</dbReference>
<accession>D8JW24</accession>
<dbReference type="AlphaFoldDB" id="D8JW24"/>
<evidence type="ECO:0000259" key="8">
    <source>
        <dbReference type="Pfam" id="PF01052"/>
    </source>
</evidence>
<organism evidence="9 10">
    <name type="scientific">Hyphomicrobium denitrificans (strain ATCC 51888 / DSM 1869 / NCIMB 11706 / TK 0415)</name>
    <dbReference type="NCBI Taxonomy" id="582899"/>
    <lineage>
        <taxon>Bacteria</taxon>
        <taxon>Pseudomonadati</taxon>
        <taxon>Pseudomonadota</taxon>
        <taxon>Alphaproteobacteria</taxon>
        <taxon>Hyphomicrobiales</taxon>
        <taxon>Hyphomicrobiaceae</taxon>
        <taxon>Hyphomicrobium</taxon>
    </lineage>
</organism>
<dbReference type="Gene3D" id="2.30.330.10">
    <property type="entry name" value="SpoA-like"/>
    <property type="match status" value="1"/>
</dbReference>
<dbReference type="GO" id="GO:0006935">
    <property type="term" value="P:chemotaxis"/>
    <property type="evidence" value="ECO:0007669"/>
    <property type="project" value="UniProtKB-KW"/>
</dbReference>
<dbReference type="Proteomes" id="UP000002033">
    <property type="component" value="Chromosome"/>
</dbReference>
<dbReference type="InterPro" id="IPR051469">
    <property type="entry name" value="FliN/MopA/SpaO"/>
</dbReference>
<evidence type="ECO:0000256" key="6">
    <source>
        <dbReference type="ARBA" id="ARBA00022779"/>
    </source>
</evidence>
<proteinExistence type="inferred from homology"/>
<dbReference type="HOGENOM" id="CLU_097058_1_0_5"/>
<evidence type="ECO:0000256" key="1">
    <source>
        <dbReference type="ARBA" id="ARBA00004413"/>
    </source>
</evidence>
<dbReference type="STRING" id="582899.Hden_3108"/>
<evidence type="ECO:0000256" key="2">
    <source>
        <dbReference type="ARBA" id="ARBA00009226"/>
    </source>
</evidence>
<dbReference type="eggNOG" id="COG1886">
    <property type="taxonomic scope" value="Bacteria"/>
</dbReference>
<dbReference type="EMBL" id="CP002083">
    <property type="protein sequence ID" value="ADJ24903.1"/>
    <property type="molecule type" value="Genomic_DNA"/>
</dbReference>
<dbReference type="GO" id="GO:0003774">
    <property type="term" value="F:cytoskeletal motor activity"/>
    <property type="evidence" value="ECO:0007669"/>
    <property type="project" value="InterPro"/>
</dbReference>
<evidence type="ECO:0000313" key="10">
    <source>
        <dbReference type="Proteomes" id="UP000002033"/>
    </source>
</evidence>
<dbReference type="GO" id="GO:0071973">
    <property type="term" value="P:bacterial-type flagellum-dependent cell motility"/>
    <property type="evidence" value="ECO:0007669"/>
    <property type="project" value="InterPro"/>
</dbReference>
<comment type="similarity">
    <text evidence="2">Belongs to the FliN/MopA/SpaO family.</text>
</comment>
<dbReference type="Pfam" id="PF01052">
    <property type="entry name" value="FliMN_C"/>
    <property type="match status" value="1"/>
</dbReference>
<dbReference type="KEGG" id="hdn:Hden_3108"/>
<reference evidence="10" key="1">
    <citation type="journal article" date="2011" name="J. Bacteriol.">
        <title>Genome sequences of eight morphologically diverse alphaproteobacteria.</title>
        <authorList>
            <consortium name="US DOE Joint Genome Institute"/>
            <person name="Brown P.J."/>
            <person name="Kysela D.T."/>
            <person name="Buechlein A."/>
            <person name="Hemmerich C."/>
            <person name="Brun Y.V."/>
        </authorList>
    </citation>
    <scope>NUCLEOTIDE SEQUENCE [LARGE SCALE GENOMIC DNA]</scope>
    <source>
        <strain evidence="10">ATCC 51888 / DSM 1869 / NCIB 11706 / TK 0415</strain>
    </source>
</reference>
<dbReference type="InterPro" id="IPR001172">
    <property type="entry name" value="FliN_T3SS_HrcQb"/>
</dbReference>
<dbReference type="PANTHER" id="PTHR43484:SF1">
    <property type="entry name" value="FLAGELLAR MOTOR SWITCH PROTEIN FLIN"/>
    <property type="match status" value="1"/>
</dbReference>
<dbReference type="PANTHER" id="PTHR43484">
    <property type="match status" value="1"/>
</dbReference>
<feature type="domain" description="Flagellar motor switch protein FliN-like C-terminal" evidence="8">
    <location>
        <begin position="62"/>
        <end position="132"/>
    </location>
</feature>
<dbReference type="GO" id="GO:0009425">
    <property type="term" value="C:bacterial-type flagellum basal body"/>
    <property type="evidence" value="ECO:0007669"/>
    <property type="project" value="InterPro"/>
</dbReference>
<evidence type="ECO:0000256" key="3">
    <source>
        <dbReference type="ARBA" id="ARBA00021897"/>
    </source>
</evidence>
<keyword evidence="4" id="KW-1003">Cell membrane</keyword>